<dbReference type="GO" id="GO:0003824">
    <property type="term" value="F:catalytic activity"/>
    <property type="evidence" value="ECO:0007669"/>
    <property type="project" value="InterPro"/>
</dbReference>
<dbReference type="InterPro" id="IPR001242">
    <property type="entry name" value="Condensation_dom"/>
</dbReference>
<dbReference type="Gene3D" id="3.30.559.10">
    <property type="entry name" value="Chloramphenicol acetyltransferase-like domain"/>
    <property type="match status" value="1"/>
</dbReference>
<dbReference type="GO" id="GO:0031177">
    <property type="term" value="F:phosphopantetheine binding"/>
    <property type="evidence" value="ECO:0007669"/>
    <property type="project" value="TreeGrafter"/>
</dbReference>
<evidence type="ECO:0000256" key="1">
    <source>
        <dbReference type="SAM" id="MobiDB-lite"/>
    </source>
</evidence>
<dbReference type="Pfam" id="PF00668">
    <property type="entry name" value="Condensation"/>
    <property type="match status" value="1"/>
</dbReference>
<dbReference type="PANTHER" id="PTHR45527">
    <property type="entry name" value="NONRIBOSOMAL PEPTIDE SYNTHETASE"/>
    <property type="match status" value="1"/>
</dbReference>
<dbReference type="GO" id="GO:0005737">
    <property type="term" value="C:cytoplasm"/>
    <property type="evidence" value="ECO:0007669"/>
    <property type="project" value="TreeGrafter"/>
</dbReference>
<evidence type="ECO:0000313" key="3">
    <source>
        <dbReference type="EMBL" id="SCG43793.1"/>
    </source>
</evidence>
<dbReference type="GO" id="GO:0043041">
    <property type="term" value="P:amino acid activation for nonribosomal peptide biosynthetic process"/>
    <property type="evidence" value="ECO:0007669"/>
    <property type="project" value="TreeGrafter"/>
</dbReference>
<gene>
    <name evidence="3" type="ORF">GA0070614_1126</name>
</gene>
<dbReference type="PANTHER" id="PTHR45527:SF1">
    <property type="entry name" value="FATTY ACID SYNTHASE"/>
    <property type="match status" value="1"/>
</dbReference>
<organism evidence="3 4">
    <name type="scientific">Micromonospora coxensis</name>
    <dbReference type="NCBI Taxonomy" id="356852"/>
    <lineage>
        <taxon>Bacteria</taxon>
        <taxon>Bacillati</taxon>
        <taxon>Actinomycetota</taxon>
        <taxon>Actinomycetes</taxon>
        <taxon>Micromonosporales</taxon>
        <taxon>Micromonosporaceae</taxon>
        <taxon>Micromonospora</taxon>
    </lineage>
</organism>
<dbReference type="EMBL" id="LT607753">
    <property type="protein sequence ID" value="SCG43793.1"/>
    <property type="molecule type" value="Genomic_DNA"/>
</dbReference>
<dbReference type="RefSeq" id="WP_088974950.1">
    <property type="nucleotide sequence ID" value="NZ_LT607753.1"/>
</dbReference>
<dbReference type="SUPFAM" id="SSF52777">
    <property type="entry name" value="CoA-dependent acyltransferases"/>
    <property type="match status" value="2"/>
</dbReference>
<dbReference type="Proteomes" id="UP000198215">
    <property type="component" value="Chromosome I"/>
</dbReference>
<proteinExistence type="predicted"/>
<feature type="domain" description="Condensation" evidence="2">
    <location>
        <begin position="57"/>
        <end position="458"/>
    </location>
</feature>
<sequence>MTDTLLPPPTSAGGPGATEETGTRVPLSLQQQFLHHIDHGDDTGPFGPRYTIVGGWRVTGELDVDTLRQALDDVVVRHETLRTSIVRDGEEAYQQVRPPAPVPLEVRDLRAGPRRDRDLVAEDFANEIEAGVFGIDEMPLLRAVLGRFDARDGVLVLAAHHTAVDGWSVHLVLRDVAEFYSARREGRAPELPPVRQYREYVRWQQENLSSDKVRRAREFWRENLRGAQVVAVPTDRTRSEEPFVTSWYRFLLDEEFRRATADLAARTRSTPFMVLLAAYLTQLREQTGRTDLVVPTFTPGRHPAWVQNTVGSFYNFLPIRVDLAGADEFPDVIARTRAACLAAYAHELPFIQILEEAPDVMNEAIGPNAAACVLQVTQSPDMMFGQQHGDLHFAAMRRRVVSASVGSQIPDGVLFGLEASPEGGLVGSVGFTTNLFVESTVRSMVTTFRQTLVELLGGPGRA</sequence>
<name>A0A1C5HCY3_9ACTN</name>
<accession>A0A1C5HCY3</accession>
<dbReference type="GO" id="GO:0044550">
    <property type="term" value="P:secondary metabolite biosynthetic process"/>
    <property type="evidence" value="ECO:0007669"/>
    <property type="project" value="TreeGrafter"/>
</dbReference>
<evidence type="ECO:0000313" key="4">
    <source>
        <dbReference type="Proteomes" id="UP000198215"/>
    </source>
</evidence>
<dbReference type="Gene3D" id="3.30.559.30">
    <property type="entry name" value="Nonribosomal peptide synthetase, condensation domain"/>
    <property type="match status" value="1"/>
</dbReference>
<reference evidence="4" key="1">
    <citation type="submission" date="2016-06" db="EMBL/GenBank/DDBJ databases">
        <authorList>
            <person name="Varghese N."/>
            <person name="Submissions Spin"/>
        </authorList>
    </citation>
    <scope>NUCLEOTIDE SEQUENCE [LARGE SCALE GENOMIC DNA]</scope>
    <source>
        <strain evidence="4">DSM 45161</strain>
    </source>
</reference>
<protein>
    <submittedName>
        <fullName evidence="3">Condensation domain-containing protein</fullName>
    </submittedName>
</protein>
<feature type="region of interest" description="Disordered" evidence="1">
    <location>
        <begin position="1"/>
        <end position="23"/>
    </location>
</feature>
<dbReference type="AlphaFoldDB" id="A0A1C5HCY3"/>
<evidence type="ECO:0000259" key="2">
    <source>
        <dbReference type="Pfam" id="PF00668"/>
    </source>
</evidence>
<dbReference type="InterPro" id="IPR023213">
    <property type="entry name" value="CAT-like_dom_sf"/>
</dbReference>
<keyword evidence="4" id="KW-1185">Reference proteome</keyword>
<dbReference type="OrthoDB" id="2472181at2"/>
<dbReference type="GO" id="GO:0008610">
    <property type="term" value="P:lipid biosynthetic process"/>
    <property type="evidence" value="ECO:0007669"/>
    <property type="project" value="UniProtKB-ARBA"/>
</dbReference>
<feature type="compositionally biased region" description="Pro residues" evidence="1">
    <location>
        <begin position="1"/>
        <end position="10"/>
    </location>
</feature>